<keyword evidence="8 20" id="KW-0378">Hydrolase</keyword>
<comment type="cofactor">
    <cofactor evidence="2">
        <name>Mg(2+)</name>
        <dbReference type="ChEBI" id="CHEBI:18420"/>
    </cofactor>
</comment>
<dbReference type="Proteomes" id="UP001208570">
    <property type="component" value="Unassembled WGS sequence"/>
</dbReference>
<evidence type="ECO:0000256" key="1">
    <source>
        <dbReference type="ARBA" id="ARBA00001936"/>
    </source>
</evidence>
<comment type="subcellular location">
    <subcellularLocation>
        <location evidence="3">Membrane</location>
        <topology evidence="3">Single-pass type I membrane protein</topology>
    </subcellularLocation>
</comment>
<dbReference type="AlphaFoldDB" id="A0AAD9MSB2"/>
<dbReference type="CDD" id="cd00143">
    <property type="entry name" value="PP2Cc"/>
    <property type="match status" value="1"/>
</dbReference>
<evidence type="ECO:0000256" key="14">
    <source>
        <dbReference type="ARBA" id="ARBA00047761"/>
    </source>
</evidence>
<keyword evidence="10 20" id="KW-0904">Protein phosphatase</keyword>
<evidence type="ECO:0000256" key="3">
    <source>
        <dbReference type="ARBA" id="ARBA00004479"/>
    </source>
</evidence>
<evidence type="ECO:0000256" key="9">
    <source>
        <dbReference type="ARBA" id="ARBA00022842"/>
    </source>
</evidence>
<evidence type="ECO:0000313" key="24">
    <source>
        <dbReference type="Proteomes" id="UP001208570"/>
    </source>
</evidence>
<evidence type="ECO:0000256" key="8">
    <source>
        <dbReference type="ARBA" id="ARBA00022801"/>
    </source>
</evidence>
<evidence type="ECO:0000256" key="7">
    <source>
        <dbReference type="ARBA" id="ARBA00022723"/>
    </source>
</evidence>
<comment type="cofactor">
    <cofactor evidence="1">
        <name>Mn(2+)</name>
        <dbReference type="ChEBI" id="CHEBI:29035"/>
    </cofactor>
</comment>
<evidence type="ECO:0000256" key="2">
    <source>
        <dbReference type="ARBA" id="ARBA00001946"/>
    </source>
</evidence>
<comment type="similarity">
    <text evidence="4 20">Belongs to the PP2C family.</text>
</comment>
<keyword evidence="12 21" id="KW-0472">Membrane</keyword>
<evidence type="ECO:0000256" key="5">
    <source>
        <dbReference type="ARBA" id="ARBA00013081"/>
    </source>
</evidence>
<dbReference type="SUPFAM" id="SSF81606">
    <property type="entry name" value="PP2C-like"/>
    <property type="match status" value="1"/>
</dbReference>
<name>A0AAD9MSB2_9ANNE</name>
<keyword evidence="9" id="KW-0460">Magnesium</keyword>
<dbReference type="InterPro" id="IPR001932">
    <property type="entry name" value="PPM-type_phosphatase-like_dom"/>
</dbReference>
<gene>
    <name evidence="23" type="ORF">LSH36_1004g00083</name>
</gene>
<evidence type="ECO:0000256" key="6">
    <source>
        <dbReference type="ARBA" id="ARBA00022692"/>
    </source>
</evidence>
<keyword evidence="7" id="KW-0479">Metal-binding</keyword>
<evidence type="ECO:0000256" key="21">
    <source>
        <dbReference type="SAM" id="Phobius"/>
    </source>
</evidence>
<dbReference type="PROSITE" id="PS51746">
    <property type="entry name" value="PPM_2"/>
    <property type="match status" value="1"/>
</dbReference>
<evidence type="ECO:0000256" key="20">
    <source>
        <dbReference type="RuleBase" id="RU003465"/>
    </source>
</evidence>
<comment type="caution">
    <text evidence="23">The sequence shown here is derived from an EMBL/GenBank/DDBJ whole genome shotgun (WGS) entry which is preliminary data.</text>
</comment>
<comment type="function">
    <text evidence="16">Acts as a suppressor of the SAPK signaling pathways by associating with and dephosphorylating MAP3K7/TAK1 and MAP3K5, and by attenuating the association between MAP3K7/TAK1 and MAP2K4 or MAP2K6.</text>
</comment>
<evidence type="ECO:0000256" key="17">
    <source>
        <dbReference type="ARBA" id="ARBA00070219"/>
    </source>
</evidence>
<evidence type="ECO:0000256" key="18">
    <source>
        <dbReference type="ARBA" id="ARBA00076684"/>
    </source>
</evidence>
<dbReference type="GO" id="GO:0016020">
    <property type="term" value="C:membrane"/>
    <property type="evidence" value="ECO:0007669"/>
    <property type="project" value="UniProtKB-SubCell"/>
</dbReference>
<evidence type="ECO:0000256" key="10">
    <source>
        <dbReference type="ARBA" id="ARBA00022912"/>
    </source>
</evidence>
<feature type="domain" description="PPM-type phosphatase" evidence="22">
    <location>
        <begin position="85"/>
        <end position="341"/>
    </location>
</feature>
<evidence type="ECO:0000256" key="4">
    <source>
        <dbReference type="ARBA" id="ARBA00006702"/>
    </source>
</evidence>
<evidence type="ECO:0000256" key="11">
    <source>
        <dbReference type="ARBA" id="ARBA00022989"/>
    </source>
</evidence>
<dbReference type="EMBL" id="JAODUP010001004">
    <property type="protein sequence ID" value="KAK2142016.1"/>
    <property type="molecule type" value="Genomic_DNA"/>
</dbReference>
<protein>
    <recommendedName>
        <fullName evidence="17">Protein phosphatase 1L</fullName>
        <ecNumber evidence="5">3.1.3.16</ecNumber>
    </recommendedName>
    <alternativeName>
        <fullName evidence="18">Protein phosphatase 1-like</fullName>
    </alternativeName>
    <alternativeName>
        <fullName evidence="19">Protein phosphatase 2C isoform epsilon</fullName>
    </alternativeName>
</protein>
<comment type="catalytic activity">
    <reaction evidence="15">
        <text>O-phospho-L-threonyl-[protein] + H2O = L-threonyl-[protein] + phosphate</text>
        <dbReference type="Rhea" id="RHEA:47004"/>
        <dbReference type="Rhea" id="RHEA-COMP:11060"/>
        <dbReference type="Rhea" id="RHEA-COMP:11605"/>
        <dbReference type="ChEBI" id="CHEBI:15377"/>
        <dbReference type="ChEBI" id="CHEBI:30013"/>
        <dbReference type="ChEBI" id="CHEBI:43474"/>
        <dbReference type="ChEBI" id="CHEBI:61977"/>
        <dbReference type="EC" id="3.1.3.16"/>
    </reaction>
</comment>
<organism evidence="23 24">
    <name type="scientific">Paralvinella palmiformis</name>
    <dbReference type="NCBI Taxonomy" id="53620"/>
    <lineage>
        <taxon>Eukaryota</taxon>
        <taxon>Metazoa</taxon>
        <taxon>Spiralia</taxon>
        <taxon>Lophotrochozoa</taxon>
        <taxon>Annelida</taxon>
        <taxon>Polychaeta</taxon>
        <taxon>Sedentaria</taxon>
        <taxon>Canalipalpata</taxon>
        <taxon>Terebellida</taxon>
        <taxon>Terebelliformia</taxon>
        <taxon>Alvinellidae</taxon>
        <taxon>Paralvinella</taxon>
    </lineage>
</organism>
<keyword evidence="13" id="KW-0464">Manganese</keyword>
<dbReference type="InterPro" id="IPR015655">
    <property type="entry name" value="PP2C"/>
</dbReference>
<dbReference type="Pfam" id="PF00481">
    <property type="entry name" value="PP2C"/>
    <property type="match status" value="1"/>
</dbReference>
<evidence type="ECO:0000256" key="15">
    <source>
        <dbReference type="ARBA" id="ARBA00048336"/>
    </source>
</evidence>
<dbReference type="FunFam" id="3.60.40.10:FF:000017">
    <property type="entry name" value="phosphatase 1L isoform X1"/>
    <property type="match status" value="1"/>
</dbReference>
<keyword evidence="11 21" id="KW-1133">Transmembrane helix</keyword>
<dbReference type="GO" id="GO:0004722">
    <property type="term" value="F:protein serine/threonine phosphatase activity"/>
    <property type="evidence" value="ECO:0007669"/>
    <property type="project" value="UniProtKB-EC"/>
</dbReference>
<evidence type="ECO:0000256" key="12">
    <source>
        <dbReference type="ARBA" id="ARBA00023136"/>
    </source>
</evidence>
<dbReference type="PROSITE" id="PS01032">
    <property type="entry name" value="PPM_1"/>
    <property type="match status" value="1"/>
</dbReference>
<dbReference type="Gene3D" id="3.60.40.10">
    <property type="entry name" value="PPM-type phosphatase domain"/>
    <property type="match status" value="1"/>
</dbReference>
<accession>A0AAD9MSB2</accession>
<evidence type="ECO:0000256" key="13">
    <source>
        <dbReference type="ARBA" id="ARBA00023211"/>
    </source>
</evidence>
<evidence type="ECO:0000256" key="16">
    <source>
        <dbReference type="ARBA" id="ARBA00059697"/>
    </source>
</evidence>
<feature type="transmembrane region" description="Helical" evidence="21">
    <location>
        <begin position="20"/>
        <end position="44"/>
    </location>
</feature>
<keyword evidence="24" id="KW-1185">Reference proteome</keyword>
<reference evidence="23" key="1">
    <citation type="journal article" date="2023" name="Mol. Biol. Evol.">
        <title>Third-Generation Sequencing Reveals the Adaptive Role of the Epigenome in Three Deep-Sea Polychaetes.</title>
        <authorList>
            <person name="Perez M."/>
            <person name="Aroh O."/>
            <person name="Sun Y."/>
            <person name="Lan Y."/>
            <person name="Juniper S.K."/>
            <person name="Young C.R."/>
            <person name="Angers B."/>
            <person name="Qian P.Y."/>
        </authorList>
    </citation>
    <scope>NUCLEOTIDE SEQUENCE</scope>
    <source>
        <strain evidence="23">P08H-3</strain>
    </source>
</reference>
<dbReference type="SMART" id="SM00331">
    <property type="entry name" value="PP2C_SIG"/>
    <property type="match status" value="1"/>
</dbReference>
<evidence type="ECO:0000259" key="22">
    <source>
        <dbReference type="PROSITE" id="PS51746"/>
    </source>
</evidence>
<dbReference type="SMART" id="SM00332">
    <property type="entry name" value="PP2Cc"/>
    <property type="match status" value="1"/>
</dbReference>
<dbReference type="InterPro" id="IPR000222">
    <property type="entry name" value="PP2C_BS"/>
</dbReference>
<dbReference type="PANTHER" id="PTHR13832">
    <property type="entry name" value="PROTEIN PHOSPHATASE 2C"/>
    <property type="match status" value="1"/>
</dbReference>
<dbReference type="InterPro" id="IPR036457">
    <property type="entry name" value="PPM-type-like_dom_sf"/>
</dbReference>
<keyword evidence="6 21" id="KW-0812">Transmembrane</keyword>
<dbReference type="EC" id="3.1.3.16" evidence="5"/>
<comment type="catalytic activity">
    <reaction evidence="14">
        <text>O-phospho-L-seryl-[protein] + H2O = L-seryl-[protein] + phosphate</text>
        <dbReference type="Rhea" id="RHEA:20629"/>
        <dbReference type="Rhea" id="RHEA-COMP:9863"/>
        <dbReference type="Rhea" id="RHEA-COMP:11604"/>
        <dbReference type="ChEBI" id="CHEBI:15377"/>
        <dbReference type="ChEBI" id="CHEBI:29999"/>
        <dbReference type="ChEBI" id="CHEBI:43474"/>
        <dbReference type="ChEBI" id="CHEBI:83421"/>
        <dbReference type="EC" id="3.1.3.16"/>
    </reaction>
</comment>
<sequence length="356" mass="40034">MTLLAGISRSLRKYLLNTESIMLICFCVVVYYYIFHGTAFWTFLERLRIKLELKVTGRYDRIPVTGDKEITSERSKASWELRKDNVGVYAIQGRRPYMEDRFNVVTDLERTKASIYGIFDGHGGEFAADFTEKTLFKTVMVRLLKSALVEEKLNMSQMLSEEILTVDDQLLSIERATGELSGTTALVALLHDDMLTVANVGDSRGVMCAKDGNTVPLSFDHKPQNSKERKRIKKAGGFISFSGVWRVAGILATSRALGDFSLKERNLVIAEPDILTFDLKEADPSFLILATDGLWDTFSNDEAVAFIKDRLDEPHYGAKSLVLQAYYRGSLDNITVMVVNLRNRTAVKVQRKGSLA</sequence>
<dbReference type="PANTHER" id="PTHR13832:SF827">
    <property type="entry name" value="PROTEIN PHOSPHATASE 1L"/>
    <property type="match status" value="1"/>
</dbReference>
<evidence type="ECO:0000313" key="23">
    <source>
        <dbReference type="EMBL" id="KAK2142016.1"/>
    </source>
</evidence>
<evidence type="ECO:0000256" key="19">
    <source>
        <dbReference type="ARBA" id="ARBA00081433"/>
    </source>
</evidence>
<proteinExistence type="inferred from homology"/>
<dbReference type="GO" id="GO:0046872">
    <property type="term" value="F:metal ion binding"/>
    <property type="evidence" value="ECO:0007669"/>
    <property type="project" value="UniProtKB-KW"/>
</dbReference>